<feature type="transmembrane region" description="Helical" evidence="7">
    <location>
        <begin position="168"/>
        <end position="186"/>
    </location>
</feature>
<dbReference type="Pfam" id="PF02653">
    <property type="entry name" value="BPD_transp_2"/>
    <property type="match status" value="1"/>
</dbReference>
<dbReference type="InterPro" id="IPR001851">
    <property type="entry name" value="ABC_transp_permease"/>
</dbReference>
<sequence>MGKAGALLRSFLPFLVGIPLLLALQAALDASGRGDLSLILISVGVNVVLAVSLNVVNGFTGQFSLGHAGFMAVGAYTAAKVTLALRGDTFGFPPAIGDNLVFAVALSCGMATSALAGLLVGMPSLRLRGDYLAIVTLGFGEIIRSIIVNSRFLGQATGLQGLPKLTNVTWVGVSVIATIVMARRLAISTQGRALFAIREDEVAAEAMGVDTTGYKVRAFVISASYAGLAGGLLVHVLQLATPNSFTFVQSMEAVVMVVLGGLGSITGSVVAACVLSFARELLRDFQQFQMVTYALLLIVLMLVRPQGIFGTRELWDIGPFRRLPRPKLAAASAATGASPTEVRDDSTPGGKS</sequence>
<evidence type="ECO:0000256" key="3">
    <source>
        <dbReference type="ARBA" id="ARBA00022692"/>
    </source>
</evidence>
<gene>
    <name evidence="8" type="ORF">AMOR_23960</name>
</gene>
<dbReference type="EMBL" id="AP025591">
    <property type="protein sequence ID" value="BDG03400.1"/>
    <property type="molecule type" value="Genomic_DNA"/>
</dbReference>
<dbReference type="InterPro" id="IPR043428">
    <property type="entry name" value="LivM-like"/>
</dbReference>
<dbReference type="RefSeq" id="WP_248361377.1">
    <property type="nucleotide sequence ID" value="NZ_AP025591.1"/>
</dbReference>
<comment type="subcellular location">
    <subcellularLocation>
        <location evidence="1">Cell membrane</location>
        <topology evidence="1">Multi-pass membrane protein</topology>
    </subcellularLocation>
</comment>
<evidence type="ECO:0000313" key="8">
    <source>
        <dbReference type="EMBL" id="BDG03400.1"/>
    </source>
</evidence>
<reference evidence="9" key="1">
    <citation type="journal article" date="2022" name="Int. J. Syst. Evol. Microbiol.">
        <title>Anaeromyxobacter oryzae sp. nov., Anaeromyxobacter diazotrophicus sp. nov. and Anaeromyxobacter paludicola sp. nov., isolated from paddy soils.</title>
        <authorList>
            <person name="Itoh H."/>
            <person name="Xu Z."/>
            <person name="Mise K."/>
            <person name="Masuda Y."/>
            <person name="Ushijima N."/>
            <person name="Hayakawa C."/>
            <person name="Shiratori Y."/>
            <person name="Senoo K."/>
        </authorList>
    </citation>
    <scope>NUCLEOTIDE SEQUENCE [LARGE SCALE GENOMIC DNA]</scope>
    <source>
        <strain evidence="9">Red232</strain>
    </source>
</reference>
<accession>A0ABM7WV65</accession>
<evidence type="ECO:0000256" key="5">
    <source>
        <dbReference type="ARBA" id="ARBA00023136"/>
    </source>
</evidence>
<dbReference type="Proteomes" id="UP001162891">
    <property type="component" value="Chromosome"/>
</dbReference>
<keyword evidence="4 7" id="KW-1133">Transmembrane helix</keyword>
<dbReference type="CDD" id="cd06581">
    <property type="entry name" value="TM_PBP1_LivM_like"/>
    <property type="match status" value="1"/>
</dbReference>
<evidence type="ECO:0000256" key="7">
    <source>
        <dbReference type="SAM" id="Phobius"/>
    </source>
</evidence>
<evidence type="ECO:0000313" key="9">
    <source>
        <dbReference type="Proteomes" id="UP001162891"/>
    </source>
</evidence>
<dbReference type="PANTHER" id="PTHR30482">
    <property type="entry name" value="HIGH-AFFINITY BRANCHED-CHAIN AMINO ACID TRANSPORT SYSTEM PERMEASE"/>
    <property type="match status" value="1"/>
</dbReference>
<evidence type="ECO:0000256" key="6">
    <source>
        <dbReference type="SAM" id="MobiDB-lite"/>
    </source>
</evidence>
<keyword evidence="3 7" id="KW-0812">Transmembrane</keyword>
<evidence type="ECO:0000256" key="4">
    <source>
        <dbReference type="ARBA" id="ARBA00022989"/>
    </source>
</evidence>
<keyword evidence="9" id="KW-1185">Reference proteome</keyword>
<feature type="transmembrane region" description="Helical" evidence="7">
    <location>
        <begin position="36"/>
        <end position="56"/>
    </location>
</feature>
<feature type="transmembrane region" description="Helical" evidence="7">
    <location>
        <begin position="68"/>
        <end position="87"/>
    </location>
</feature>
<dbReference type="PANTHER" id="PTHR30482:SF10">
    <property type="entry name" value="HIGH-AFFINITY BRANCHED-CHAIN AMINO ACID TRANSPORT PROTEIN BRAE"/>
    <property type="match status" value="1"/>
</dbReference>
<feature type="transmembrane region" description="Helical" evidence="7">
    <location>
        <begin position="131"/>
        <end position="148"/>
    </location>
</feature>
<feature type="region of interest" description="Disordered" evidence="6">
    <location>
        <begin position="330"/>
        <end position="352"/>
    </location>
</feature>
<feature type="transmembrane region" description="Helical" evidence="7">
    <location>
        <begin position="253"/>
        <end position="278"/>
    </location>
</feature>
<keyword evidence="2" id="KW-1003">Cell membrane</keyword>
<proteinExistence type="predicted"/>
<name>A0ABM7WV65_9BACT</name>
<keyword evidence="5 7" id="KW-0472">Membrane</keyword>
<feature type="transmembrane region" description="Helical" evidence="7">
    <location>
        <begin position="218"/>
        <end position="241"/>
    </location>
</feature>
<organism evidence="8 9">
    <name type="scientific">Anaeromyxobacter oryzae</name>
    <dbReference type="NCBI Taxonomy" id="2918170"/>
    <lineage>
        <taxon>Bacteria</taxon>
        <taxon>Pseudomonadati</taxon>
        <taxon>Myxococcota</taxon>
        <taxon>Myxococcia</taxon>
        <taxon>Myxococcales</taxon>
        <taxon>Cystobacterineae</taxon>
        <taxon>Anaeromyxobacteraceae</taxon>
        <taxon>Anaeromyxobacter</taxon>
    </lineage>
</organism>
<feature type="transmembrane region" description="Helical" evidence="7">
    <location>
        <begin position="290"/>
        <end position="309"/>
    </location>
</feature>
<protein>
    <submittedName>
        <fullName evidence="8">Branched-chain amino acid ABC transporter permease</fullName>
    </submittedName>
</protein>
<evidence type="ECO:0000256" key="2">
    <source>
        <dbReference type="ARBA" id="ARBA00022475"/>
    </source>
</evidence>
<evidence type="ECO:0000256" key="1">
    <source>
        <dbReference type="ARBA" id="ARBA00004651"/>
    </source>
</evidence>
<feature type="transmembrane region" description="Helical" evidence="7">
    <location>
        <begin position="99"/>
        <end position="119"/>
    </location>
</feature>